<proteinExistence type="predicted"/>
<dbReference type="AlphaFoldDB" id="A0A0A9FWH6"/>
<sequence>MPEAEFTFVIPCKTNFNISYLLVRGIHV</sequence>
<dbReference type="EMBL" id="GBRH01182312">
    <property type="protein sequence ID" value="JAE15584.1"/>
    <property type="molecule type" value="Transcribed_RNA"/>
</dbReference>
<reference evidence="1" key="1">
    <citation type="submission" date="2014-09" db="EMBL/GenBank/DDBJ databases">
        <authorList>
            <person name="Magalhaes I.L.F."/>
            <person name="Oliveira U."/>
            <person name="Santos F.R."/>
            <person name="Vidigal T.H.D.A."/>
            <person name="Brescovit A.D."/>
            <person name="Santos A.J."/>
        </authorList>
    </citation>
    <scope>NUCLEOTIDE SEQUENCE</scope>
    <source>
        <tissue evidence="1">Shoot tissue taken approximately 20 cm above the soil surface</tissue>
    </source>
</reference>
<protein>
    <submittedName>
        <fullName evidence="1">Uncharacterized protein</fullName>
    </submittedName>
</protein>
<name>A0A0A9FWH6_ARUDO</name>
<organism evidence="1">
    <name type="scientific">Arundo donax</name>
    <name type="common">Giant reed</name>
    <name type="synonym">Donax arundinaceus</name>
    <dbReference type="NCBI Taxonomy" id="35708"/>
    <lineage>
        <taxon>Eukaryota</taxon>
        <taxon>Viridiplantae</taxon>
        <taxon>Streptophyta</taxon>
        <taxon>Embryophyta</taxon>
        <taxon>Tracheophyta</taxon>
        <taxon>Spermatophyta</taxon>
        <taxon>Magnoliopsida</taxon>
        <taxon>Liliopsida</taxon>
        <taxon>Poales</taxon>
        <taxon>Poaceae</taxon>
        <taxon>PACMAD clade</taxon>
        <taxon>Arundinoideae</taxon>
        <taxon>Arundineae</taxon>
        <taxon>Arundo</taxon>
    </lineage>
</organism>
<reference evidence="1" key="2">
    <citation type="journal article" date="2015" name="Data Brief">
        <title>Shoot transcriptome of the giant reed, Arundo donax.</title>
        <authorList>
            <person name="Barrero R.A."/>
            <person name="Guerrero F.D."/>
            <person name="Moolhuijzen P."/>
            <person name="Goolsby J.A."/>
            <person name="Tidwell J."/>
            <person name="Bellgard S.E."/>
            <person name="Bellgard M.I."/>
        </authorList>
    </citation>
    <scope>NUCLEOTIDE SEQUENCE</scope>
    <source>
        <tissue evidence="1">Shoot tissue taken approximately 20 cm above the soil surface</tissue>
    </source>
</reference>
<evidence type="ECO:0000313" key="1">
    <source>
        <dbReference type="EMBL" id="JAE15584.1"/>
    </source>
</evidence>
<accession>A0A0A9FWH6</accession>